<name>A0AAE0W786_9BIVA</name>
<sequence>MIVSGPCGDDKTYYWSLISTEGNEISFYEFDGEGSDQTFVALNKLKKLLYMSVYLDNSLHCFGLNGRKCFTFEHPNLIQSQGLALDSDDNVYVVGTQSKNILQLSADGSLIQIIVKDMEKKPNGICFNQNGDKFLLTNIKCPHLSVYALKDCQLSYHVMDPKVITLEVD</sequence>
<reference evidence="1" key="1">
    <citation type="journal article" date="2021" name="Genome Biol. Evol.">
        <title>A High-Quality Reference Genome for a Parasitic Bivalve with Doubly Uniparental Inheritance (Bivalvia: Unionida).</title>
        <authorList>
            <person name="Smith C.H."/>
        </authorList>
    </citation>
    <scope>NUCLEOTIDE SEQUENCE</scope>
    <source>
        <strain evidence="1">CHS0354</strain>
    </source>
</reference>
<gene>
    <name evidence="1" type="ORF">CHS0354_016817</name>
</gene>
<reference evidence="1" key="3">
    <citation type="submission" date="2023-05" db="EMBL/GenBank/DDBJ databases">
        <authorList>
            <person name="Smith C.H."/>
        </authorList>
    </citation>
    <scope>NUCLEOTIDE SEQUENCE</scope>
    <source>
        <strain evidence="1">CHS0354</strain>
        <tissue evidence="1">Mantle</tissue>
    </source>
</reference>
<comment type="caution">
    <text evidence="1">The sequence shown here is derived from an EMBL/GenBank/DDBJ whole genome shotgun (WGS) entry which is preliminary data.</text>
</comment>
<organism evidence="1 2">
    <name type="scientific">Potamilus streckersoni</name>
    <dbReference type="NCBI Taxonomy" id="2493646"/>
    <lineage>
        <taxon>Eukaryota</taxon>
        <taxon>Metazoa</taxon>
        <taxon>Spiralia</taxon>
        <taxon>Lophotrochozoa</taxon>
        <taxon>Mollusca</taxon>
        <taxon>Bivalvia</taxon>
        <taxon>Autobranchia</taxon>
        <taxon>Heteroconchia</taxon>
        <taxon>Palaeoheterodonta</taxon>
        <taxon>Unionida</taxon>
        <taxon>Unionoidea</taxon>
        <taxon>Unionidae</taxon>
        <taxon>Ambleminae</taxon>
        <taxon>Lampsilini</taxon>
        <taxon>Potamilus</taxon>
    </lineage>
</organism>
<dbReference type="Proteomes" id="UP001195483">
    <property type="component" value="Unassembled WGS sequence"/>
</dbReference>
<keyword evidence="2" id="KW-1185">Reference proteome</keyword>
<dbReference type="EMBL" id="JAEAOA010001032">
    <property type="protein sequence ID" value="KAK3603002.1"/>
    <property type="molecule type" value="Genomic_DNA"/>
</dbReference>
<dbReference type="AlphaFoldDB" id="A0AAE0W786"/>
<dbReference type="SUPFAM" id="SSF75011">
    <property type="entry name" value="3-carboxy-cis,cis-mucoante lactonizing enzyme"/>
    <property type="match status" value="1"/>
</dbReference>
<dbReference type="InterPro" id="IPR011042">
    <property type="entry name" value="6-blade_b-propeller_TolB-like"/>
</dbReference>
<protein>
    <submittedName>
        <fullName evidence="1">Uncharacterized protein</fullName>
    </submittedName>
</protein>
<accession>A0AAE0W786</accession>
<dbReference type="Gene3D" id="2.120.10.30">
    <property type="entry name" value="TolB, C-terminal domain"/>
    <property type="match status" value="1"/>
</dbReference>
<evidence type="ECO:0000313" key="1">
    <source>
        <dbReference type="EMBL" id="KAK3603002.1"/>
    </source>
</evidence>
<proteinExistence type="predicted"/>
<reference evidence="1" key="2">
    <citation type="journal article" date="2021" name="Genome Biol. Evol.">
        <title>Developing a high-quality reference genome for a parasitic bivalve with doubly uniparental inheritance (Bivalvia: Unionida).</title>
        <authorList>
            <person name="Smith C.H."/>
        </authorList>
    </citation>
    <scope>NUCLEOTIDE SEQUENCE</scope>
    <source>
        <strain evidence="1">CHS0354</strain>
        <tissue evidence="1">Mantle</tissue>
    </source>
</reference>
<evidence type="ECO:0000313" key="2">
    <source>
        <dbReference type="Proteomes" id="UP001195483"/>
    </source>
</evidence>